<dbReference type="Proteomes" id="UP000243528">
    <property type="component" value="Unassembled WGS sequence"/>
</dbReference>
<evidence type="ECO:0000313" key="6">
    <source>
        <dbReference type="Proteomes" id="UP000243528"/>
    </source>
</evidence>
<comment type="caution">
    <text evidence="5">The sequence shown here is derived from an EMBL/GenBank/DDBJ whole genome shotgun (WGS) entry which is preliminary data.</text>
</comment>
<evidence type="ECO:0000313" key="5">
    <source>
        <dbReference type="EMBL" id="PSL06936.1"/>
    </source>
</evidence>
<reference evidence="5 6" key="1">
    <citation type="submission" date="2018-03" db="EMBL/GenBank/DDBJ databases">
        <title>Genomic Encyclopedia of Archaeal and Bacterial Type Strains, Phase II (KMG-II): from individual species to whole genera.</title>
        <authorList>
            <person name="Goeker M."/>
        </authorList>
    </citation>
    <scope>NUCLEOTIDE SEQUENCE [LARGE SCALE GENOMIC DNA]</scope>
    <source>
        <strain evidence="5 6">DSM 45211</strain>
    </source>
</reference>
<evidence type="ECO:0000256" key="1">
    <source>
        <dbReference type="SAM" id="MobiDB-lite"/>
    </source>
</evidence>
<evidence type="ECO:0000259" key="4">
    <source>
        <dbReference type="Pfam" id="PF25592"/>
    </source>
</evidence>
<feature type="compositionally biased region" description="Low complexity" evidence="1">
    <location>
        <begin position="575"/>
        <end position="599"/>
    </location>
</feature>
<accession>A0A2P8EBU3</accession>
<feature type="transmembrane region" description="Helical" evidence="2">
    <location>
        <begin position="64"/>
        <end position="80"/>
    </location>
</feature>
<evidence type="ECO:0000259" key="3">
    <source>
        <dbReference type="Pfam" id="PF25591"/>
    </source>
</evidence>
<sequence>MNFCSNCGAPASGTAYCGNCGQPMTAAASTSSPGAETQRRAAPAATGARSGVANPFSDIPIIDYARDAVALILLLVSFGMPWDLTDSSTGKVYVILATLLSVASLTVPYLKRGGILPATWGASQLRLTRLAANAPYFIVVLVTFVLAYVGDGGGDGVGIGIAFGLAGAVLAAQGRRSEQLPEPGDGALWRAVTAGLGGLFVLLTAISVVWYLVDADETLEWAPITMQILVGLFFLALIALPVAGFVRGQAGWGDVLLLLGGVGLFVGLWQLSAERTIVDAWSLQTGVHGVLLYPAIGAAASAAGVAKLVRPVVGAARWVTFSVRLFQLVALVSTFGAVMYVVWLIGFDDGRGSAITVLVLHLLIVVGALVGRNALVGDPAQGRAVAIGAGLVSAVVGIVIAAVLGASDLTSVTLVDATMVSVMWFSAVAVLLALTAPASVRDEYGPVAMNMNGLGMNGAGGGGTAIASAPAAPQAPTAPAAPTTTERSSESAAPASTAAAAAAAGTAASSDADTGRTGSAAGTERGMDEQVDVDGPSQDGTDRTEASTRPGETQSGEARSGETGEAESAAETEAAETGAETEAAETEVTGGAGSTSASSPDQTAVLPQAGASGEPEVVHEAGFDSRVAADPDTPLQTLADIAAQAPSLRPYVASNPSTYPELVEWLRQLGDPAVDAALQRRGR</sequence>
<dbReference type="InterPro" id="IPR057893">
    <property type="entry name" value="LRV_2"/>
</dbReference>
<feature type="region of interest" description="Disordered" evidence="1">
    <location>
        <begin position="465"/>
        <end position="635"/>
    </location>
</feature>
<dbReference type="InterPro" id="IPR057697">
    <property type="entry name" value="DUF7937"/>
</dbReference>
<name>A0A2P8EBU3_9ACTN</name>
<feature type="transmembrane region" description="Helical" evidence="2">
    <location>
        <begin position="187"/>
        <end position="212"/>
    </location>
</feature>
<feature type="transmembrane region" description="Helical" evidence="2">
    <location>
        <begin position="224"/>
        <end position="243"/>
    </location>
</feature>
<feature type="compositionally biased region" description="Low complexity" evidence="1">
    <location>
        <begin position="465"/>
        <end position="512"/>
    </location>
</feature>
<gene>
    <name evidence="5" type="ORF">CLV30_102325</name>
</gene>
<keyword evidence="2" id="KW-0812">Transmembrane</keyword>
<feature type="transmembrane region" description="Helical" evidence="2">
    <location>
        <begin position="352"/>
        <end position="372"/>
    </location>
</feature>
<feature type="transmembrane region" description="Helical" evidence="2">
    <location>
        <begin position="384"/>
        <end position="406"/>
    </location>
</feature>
<feature type="region of interest" description="Disordered" evidence="1">
    <location>
        <begin position="28"/>
        <end position="50"/>
    </location>
</feature>
<dbReference type="AlphaFoldDB" id="A0A2P8EBU3"/>
<evidence type="ECO:0000256" key="2">
    <source>
        <dbReference type="SAM" id="Phobius"/>
    </source>
</evidence>
<feature type="compositionally biased region" description="Acidic residues" evidence="1">
    <location>
        <begin position="564"/>
        <end position="574"/>
    </location>
</feature>
<feature type="transmembrane region" description="Helical" evidence="2">
    <location>
        <begin position="412"/>
        <end position="434"/>
    </location>
</feature>
<keyword evidence="6" id="KW-1185">Reference proteome</keyword>
<dbReference type="Pfam" id="PF25592">
    <property type="entry name" value="DUF7937"/>
    <property type="match status" value="1"/>
</dbReference>
<feature type="domain" description="Leucine rich repeat variant" evidence="3">
    <location>
        <begin position="623"/>
        <end position="682"/>
    </location>
</feature>
<feature type="compositionally biased region" description="Basic and acidic residues" evidence="1">
    <location>
        <begin position="616"/>
        <end position="629"/>
    </location>
</feature>
<dbReference type="EMBL" id="PYGE01000002">
    <property type="protein sequence ID" value="PSL06936.1"/>
    <property type="molecule type" value="Genomic_DNA"/>
</dbReference>
<feature type="transmembrane region" description="Helical" evidence="2">
    <location>
        <begin position="130"/>
        <end position="150"/>
    </location>
</feature>
<feature type="domain" description="DUF7937" evidence="4">
    <location>
        <begin position="63"/>
        <end position="443"/>
    </location>
</feature>
<feature type="transmembrane region" description="Helical" evidence="2">
    <location>
        <begin position="325"/>
        <end position="346"/>
    </location>
</feature>
<keyword evidence="2" id="KW-1133">Transmembrane helix</keyword>
<protein>
    <submittedName>
        <fullName evidence="5">Uncharacterized protein</fullName>
    </submittedName>
</protein>
<feature type="transmembrane region" description="Helical" evidence="2">
    <location>
        <begin position="156"/>
        <end position="175"/>
    </location>
</feature>
<proteinExistence type="predicted"/>
<dbReference type="Pfam" id="PF25591">
    <property type="entry name" value="LRV_2"/>
    <property type="match status" value="1"/>
</dbReference>
<feature type="transmembrane region" description="Helical" evidence="2">
    <location>
        <begin position="291"/>
        <end position="313"/>
    </location>
</feature>
<keyword evidence="2" id="KW-0472">Membrane</keyword>
<feature type="transmembrane region" description="Helical" evidence="2">
    <location>
        <begin position="92"/>
        <end position="110"/>
    </location>
</feature>
<organism evidence="5 6">
    <name type="scientific">Haloactinopolyspora alba</name>
    <dbReference type="NCBI Taxonomy" id="648780"/>
    <lineage>
        <taxon>Bacteria</taxon>
        <taxon>Bacillati</taxon>
        <taxon>Actinomycetota</taxon>
        <taxon>Actinomycetes</taxon>
        <taxon>Jiangellales</taxon>
        <taxon>Jiangellaceae</taxon>
        <taxon>Haloactinopolyspora</taxon>
    </lineage>
</organism>
<feature type="transmembrane region" description="Helical" evidence="2">
    <location>
        <begin position="255"/>
        <end position="271"/>
    </location>
</feature>